<reference evidence="2" key="1">
    <citation type="journal article" date="2015" name="Nature">
        <title>Complex archaea that bridge the gap between prokaryotes and eukaryotes.</title>
        <authorList>
            <person name="Spang A."/>
            <person name="Saw J.H."/>
            <person name="Jorgensen S.L."/>
            <person name="Zaremba-Niedzwiedzka K."/>
            <person name="Martijn J."/>
            <person name="Lind A.E."/>
            <person name="van Eijk R."/>
            <person name="Schleper C."/>
            <person name="Guy L."/>
            <person name="Ettema T.J."/>
        </authorList>
    </citation>
    <scope>NUCLEOTIDE SEQUENCE</scope>
</reference>
<comment type="caution">
    <text evidence="2">The sequence shown here is derived from an EMBL/GenBank/DDBJ whole genome shotgun (WGS) entry which is preliminary data.</text>
</comment>
<dbReference type="AlphaFoldDB" id="A0A0F9FC87"/>
<accession>A0A0F9FC87</accession>
<name>A0A0F9FC87_9ZZZZ</name>
<gene>
    <name evidence="2" type="ORF">LCGC14_2048460</name>
</gene>
<protein>
    <submittedName>
        <fullName evidence="2">Uncharacterized protein</fullName>
    </submittedName>
</protein>
<evidence type="ECO:0000313" key="2">
    <source>
        <dbReference type="EMBL" id="KKL76081.1"/>
    </source>
</evidence>
<evidence type="ECO:0000256" key="1">
    <source>
        <dbReference type="SAM" id="MobiDB-lite"/>
    </source>
</evidence>
<feature type="region of interest" description="Disordered" evidence="1">
    <location>
        <begin position="240"/>
        <end position="270"/>
    </location>
</feature>
<proteinExistence type="predicted"/>
<feature type="compositionally biased region" description="Basic and acidic residues" evidence="1">
    <location>
        <begin position="243"/>
        <end position="270"/>
    </location>
</feature>
<sequence length="270" mass="30063">MPIKMNDVVIIGDDGKFTPEFNPGMLGDEYKDSKFFETTPDVSSLLKVAVDTKRAMGKKLEGHIAPLGENPTDEEKATHRKNLMSGLGTVVEKVEDYALAKPENWPEGVPYDGESSKHMSTYLLERGWPKEDVQGLVSVYNKMSLERYVAFKRAEQDTFDTEVKELKVDWKGSALIKKTRTAAKAMIQFGTDELIAAMKESGLVTTPDDFTKWQGLNISAAQIRVWNNIGEAMKSDAAITDEGLTKGDQKAEQKGKLSKIYDHETSKSMT</sequence>
<dbReference type="EMBL" id="LAZR01024163">
    <property type="protein sequence ID" value="KKL76081.1"/>
    <property type="molecule type" value="Genomic_DNA"/>
</dbReference>
<organism evidence="2">
    <name type="scientific">marine sediment metagenome</name>
    <dbReference type="NCBI Taxonomy" id="412755"/>
    <lineage>
        <taxon>unclassified sequences</taxon>
        <taxon>metagenomes</taxon>
        <taxon>ecological metagenomes</taxon>
    </lineage>
</organism>